<reference evidence="8 9" key="1">
    <citation type="submission" date="2018-07" db="EMBL/GenBank/DDBJ databases">
        <title>A high quality draft genome assembly of the barn swallow (H. rustica rustica).</title>
        <authorList>
            <person name="Formenti G."/>
            <person name="Chiara M."/>
            <person name="Poveda L."/>
            <person name="Francoijs K.-J."/>
            <person name="Bonisoli-Alquati A."/>
            <person name="Canova L."/>
            <person name="Gianfranceschi L."/>
            <person name="Horner D.S."/>
            <person name="Saino N."/>
        </authorList>
    </citation>
    <scope>NUCLEOTIDE SEQUENCE [LARGE SCALE GENOMIC DNA]</scope>
    <source>
        <strain evidence="8">Chelidonia</strain>
        <tissue evidence="8">Blood</tissue>
    </source>
</reference>
<gene>
    <name evidence="8" type="ORF">DUI87_28337</name>
</gene>
<dbReference type="Gene3D" id="1.25.40.90">
    <property type="match status" value="1"/>
</dbReference>
<dbReference type="Pfam" id="PF03127">
    <property type="entry name" value="GAT"/>
    <property type="match status" value="1"/>
</dbReference>
<proteinExistence type="inferred from homology"/>
<evidence type="ECO:0000256" key="3">
    <source>
        <dbReference type="ARBA" id="ARBA00022927"/>
    </source>
</evidence>
<evidence type="ECO:0000256" key="1">
    <source>
        <dbReference type="ARBA" id="ARBA00007708"/>
    </source>
</evidence>
<dbReference type="SUPFAM" id="SSF48464">
    <property type="entry name" value="ENTH/VHS domain"/>
    <property type="match status" value="1"/>
</dbReference>
<dbReference type="EMBL" id="QRBI01000187">
    <property type="protein sequence ID" value="RMB95350.1"/>
    <property type="molecule type" value="Genomic_DNA"/>
</dbReference>
<keyword evidence="2 4" id="KW-0813">Transport</keyword>
<accession>A0A3M0J4T6</accession>
<dbReference type="GO" id="GO:0030276">
    <property type="term" value="F:clathrin binding"/>
    <property type="evidence" value="ECO:0007669"/>
    <property type="project" value="TreeGrafter"/>
</dbReference>
<dbReference type="PIRSF" id="PIRSF036948">
    <property type="entry name" value="TOM1"/>
    <property type="match status" value="1"/>
</dbReference>
<evidence type="ECO:0000313" key="9">
    <source>
        <dbReference type="Proteomes" id="UP000269221"/>
    </source>
</evidence>
<dbReference type="OrthoDB" id="2018246at2759"/>
<evidence type="ECO:0000256" key="4">
    <source>
        <dbReference type="PIRNR" id="PIRNR036948"/>
    </source>
</evidence>
<evidence type="ECO:0000256" key="2">
    <source>
        <dbReference type="ARBA" id="ARBA00022448"/>
    </source>
</evidence>
<dbReference type="PANTHER" id="PTHR13856:SF28">
    <property type="entry name" value="TOM1-LIKE PROTEIN 1"/>
    <property type="match status" value="1"/>
</dbReference>
<dbReference type="InterPro" id="IPR002014">
    <property type="entry name" value="VHS_dom"/>
</dbReference>
<evidence type="ECO:0000256" key="5">
    <source>
        <dbReference type="SAM" id="MobiDB-lite"/>
    </source>
</evidence>
<dbReference type="InterPro" id="IPR008942">
    <property type="entry name" value="ENTH_VHS"/>
</dbReference>
<dbReference type="InterPro" id="IPR014645">
    <property type="entry name" value="TOM1"/>
</dbReference>
<feature type="domain" description="VHS" evidence="6">
    <location>
        <begin position="22"/>
        <end position="154"/>
    </location>
</feature>
<evidence type="ECO:0000313" key="8">
    <source>
        <dbReference type="EMBL" id="RMB95350.1"/>
    </source>
</evidence>
<dbReference type="GO" id="GO:0015031">
    <property type="term" value="P:protein transport"/>
    <property type="evidence" value="ECO:0007669"/>
    <property type="project" value="UniProtKB-UniRule"/>
</dbReference>
<sequence>MAFGKAPRDPFSTAVGSLVERATLGALQTEEWGQFMHICDVINATEEGPKDAVKALKKKLSKNCNHKEIRLTLSLLEMCMENCGPRFQSLVVKKDFCKDKLLKLLNPRYNLPIDMQEKILTFIMVWARGFQGMVDVSEVKEVYLELLKKGVEFPSSDTSNGGSKIGKLYSELDMAKMNVRVMSSILKENVPGSENPDDMNLLQKLYKTCRMMQERIMELLVTVENEDVIVELIQVNEDLNNVLLGHERFSRNRVRFLENQRIQREREELYRKQPSAPSSDLLGLSINSPSSVSAVVRSDPAVSPSGTDDSFKPSASEPNKSAGWTDCAIKWTITSRAIYEEIDVVLKTEAKKNTD</sequence>
<dbReference type="InterPro" id="IPR004152">
    <property type="entry name" value="GAT_dom"/>
</dbReference>
<dbReference type="GO" id="GO:0043130">
    <property type="term" value="F:ubiquitin binding"/>
    <property type="evidence" value="ECO:0007669"/>
    <property type="project" value="InterPro"/>
</dbReference>
<dbReference type="CDD" id="cd16997">
    <property type="entry name" value="VHS_Tom1L1"/>
    <property type="match status" value="1"/>
</dbReference>
<dbReference type="SUPFAM" id="SSF89009">
    <property type="entry name" value="GAT-like domain"/>
    <property type="match status" value="1"/>
</dbReference>
<dbReference type="Proteomes" id="UP000269221">
    <property type="component" value="Unassembled WGS sequence"/>
</dbReference>
<organism evidence="8 9">
    <name type="scientific">Hirundo rustica rustica</name>
    <dbReference type="NCBI Taxonomy" id="333673"/>
    <lineage>
        <taxon>Eukaryota</taxon>
        <taxon>Metazoa</taxon>
        <taxon>Chordata</taxon>
        <taxon>Craniata</taxon>
        <taxon>Vertebrata</taxon>
        <taxon>Euteleostomi</taxon>
        <taxon>Archelosauria</taxon>
        <taxon>Archosauria</taxon>
        <taxon>Dinosauria</taxon>
        <taxon>Saurischia</taxon>
        <taxon>Theropoda</taxon>
        <taxon>Coelurosauria</taxon>
        <taxon>Aves</taxon>
        <taxon>Neognathae</taxon>
        <taxon>Neoaves</taxon>
        <taxon>Telluraves</taxon>
        <taxon>Australaves</taxon>
        <taxon>Passeriformes</taxon>
        <taxon>Sylvioidea</taxon>
        <taxon>Hirundinidae</taxon>
        <taxon>Hirundo</taxon>
    </lineage>
</organism>
<dbReference type="GO" id="GO:0007165">
    <property type="term" value="P:signal transduction"/>
    <property type="evidence" value="ECO:0007669"/>
    <property type="project" value="TreeGrafter"/>
</dbReference>
<dbReference type="GO" id="GO:0035091">
    <property type="term" value="F:phosphatidylinositol binding"/>
    <property type="evidence" value="ECO:0007669"/>
    <property type="project" value="InterPro"/>
</dbReference>
<name>A0A3M0J4T6_HIRRU</name>
<protein>
    <recommendedName>
        <fullName evidence="10">VHS domain-containing protein</fullName>
    </recommendedName>
</protein>
<dbReference type="PANTHER" id="PTHR13856">
    <property type="entry name" value="VHS DOMAIN CONTAINING PROTEIN FAMILY"/>
    <property type="match status" value="1"/>
</dbReference>
<feature type="domain" description="GAT" evidence="7">
    <location>
        <begin position="163"/>
        <end position="251"/>
    </location>
</feature>
<dbReference type="Pfam" id="PF00790">
    <property type="entry name" value="VHS"/>
    <property type="match status" value="1"/>
</dbReference>
<evidence type="ECO:0008006" key="10">
    <source>
        <dbReference type="Google" id="ProtNLM"/>
    </source>
</evidence>
<dbReference type="AlphaFoldDB" id="A0A3M0J4T6"/>
<dbReference type="GO" id="GO:0016020">
    <property type="term" value="C:membrane"/>
    <property type="evidence" value="ECO:0007669"/>
    <property type="project" value="TreeGrafter"/>
</dbReference>
<dbReference type="FunFam" id="1.25.40.90:FF:000003">
    <property type="entry name" value="TOM1-like protein 2 isoform X1"/>
    <property type="match status" value="1"/>
</dbReference>
<dbReference type="InterPro" id="IPR047013">
    <property type="entry name" value="TOM1L1_VHS_dom"/>
</dbReference>
<evidence type="ECO:0000259" key="6">
    <source>
        <dbReference type="PROSITE" id="PS50179"/>
    </source>
</evidence>
<dbReference type="InterPro" id="IPR038425">
    <property type="entry name" value="GAT_sf"/>
</dbReference>
<evidence type="ECO:0000259" key="7">
    <source>
        <dbReference type="PROSITE" id="PS50909"/>
    </source>
</evidence>
<comment type="caution">
    <text evidence="8">The sequence shown here is derived from an EMBL/GenBank/DDBJ whole genome shotgun (WGS) entry which is preliminary data.</text>
</comment>
<dbReference type="SMART" id="SM00288">
    <property type="entry name" value="VHS"/>
    <property type="match status" value="1"/>
</dbReference>
<dbReference type="PROSITE" id="PS50909">
    <property type="entry name" value="GAT"/>
    <property type="match status" value="1"/>
</dbReference>
<keyword evidence="9" id="KW-1185">Reference proteome</keyword>
<dbReference type="GO" id="GO:0005768">
    <property type="term" value="C:endosome"/>
    <property type="evidence" value="ECO:0007669"/>
    <property type="project" value="TreeGrafter"/>
</dbReference>
<dbReference type="Gene3D" id="1.20.58.160">
    <property type="match status" value="1"/>
</dbReference>
<dbReference type="PROSITE" id="PS50179">
    <property type="entry name" value="VHS"/>
    <property type="match status" value="1"/>
</dbReference>
<feature type="region of interest" description="Disordered" evidence="5">
    <location>
        <begin position="295"/>
        <end position="322"/>
    </location>
</feature>
<dbReference type="STRING" id="333673.A0A3M0J4T6"/>
<comment type="similarity">
    <text evidence="1 4">Belongs to the TOM1 family.</text>
</comment>
<keyword evidence="3 4" id="KW-0653">Protein transport</keyword>